<evidence type="ECO:0000256" key="1">
    <source>
        <dbReference type="ARBA" id="ARBA00022801"/>
    </source>
</evidence>
<accession>F0QUJ5</accession>
<evidence type="ECO:0000259" key="2">
    <source>
        <dbReference type="PROSITE" id="PS50175"/>
    </source>
</evidence>
<dbReference type="PROSITE" id="PS00141">
    <property type="entry name" value="ASP_PROTEASE"/>
    <property type="match status" value="1"/>
</dbReference>
<dbReference type="PROSITE" id="PS50175">
    <property type="entry name" value="ASP_PROT_RETROV"/>
    <property type="match status" value="1"/>
</dbReference>
<protein>
    <recommendedName>
        <fullName evidence="2">Peptidase A2 domain-containing protein</fullName>
    </recommendedName>
</protein>
<evidence type="ECO:0000313" key="4">
    <source>
        <dbReference type="Proteomes" id="UP000007485"/>
    </source>
</evidence>
<dbReference type="SUPFAM" id="SSF50630">
    <property type="entry name" value="Acid proteases"/>
    <property type="match status" value="1"/>
</dbReference>
<dbReference type="Pfam" id="PF13975">
    <property type="entry name" value="gag-asp_proteas"/>
    <property type="match status" value="1"/>
</dbReference>
<proteinExistence type="predicted"/>
<dbReference type="RefSeq" id="WP_013605066.1">
    <property type="nucleotide sequence ID" value="NC_015151.1"/>
</dbReference>
<keyword evidence="1" id="KW-0378">Hydrolase</keyword>
<dbReference type="InterPro" id="IPR001995">
    <property type="entry name" value="Peptidase_A2_cat"/>
</dbReference>
<dbReference type="Gene3D" id="2.40.70.10">
    <property type="entry name" value="Acid Proteases"/>
    <property type="match status" value="1"/>
</dbReference>
<dbReference type="KEGG" id="vmo:VMUT_1700"/>
<dbReference type="GeneID" id="10289352"/>
<dbReference type="InterPro" id="IPR001969">
    <property type="entry name" value="Aspartic_peptidase_AS"/>
</dbReference>
<evidence type="ECO:0000313" key="3">
    <source>
        <dbReference type="EMBL" id="ADY01904.1"/>
    </source>
</evidence>
<dbReference type="EMBL" id="CP002529">
    <property type="protein sequence ID" value="ADY01904.1"/>
    <property type="molecule type" value="Genomic_DNA"/>
</dbReference>
<name>F0QUJ5_VULM7</name>
<dbReference type="OrthoDB" id="27715at2157"/>
<dbReference type="eggNOG" id="arCOG03742">
    <property type="taxonomic scope" value="Archaea"/>
</dbReference>
<dbReference type="GO" id="GO:0004190">
    <property type="term" value="F:aspartic-type endopeptidase activity"/>
    <property type="evidence" value="ECO:0007669"/>
    <property type="project" value="InterPro"/>
</dbReference>
<dbReference type="GO" id="GO:0006508">
    <property type="term" value="P:proteolysis"/>
    <property type="evidence" value="ECO:0007669"/>
    <property type="project" value="InterPro"/>
</dbReference>
<dbReference type="HOGENOM" id="CLU_145188_1_0_2"/>
<dbReference type="STRING" id="985053.VMUT_1700"/>
<gene>
    <name evidence="3" type="ordered locus">VMUT_1700</name>
</gene>
<sequence>MGHVYVDIELIGGKGVGRFRALVDTGATYTVVPRRVAEELGITSTGKRVKVVTARGEVVLEEGIAVIRLMGEERTNVVLIGDEIEQLLIGVTTLESFGLRVDLTTGRLERIGVLLLTLYQ</sequence>
<reference evidence="3 4" key="1">
    <citation type="journal article" date="2011" name="J. Bacteriol.">
        <title>Complete genome sequence of 'Vulcanisaeta moutnovskia' strain 768-28, a novel member of the hyperthermophilic crenarchaeal genus vulcanisaeta.</title>
        <authorList>
            <person name="Gumerov V.M."/>
            <person name="Mardanov A.V."/>
            <person name="Beletsky A.V."/>
            <person name="Prokofeva M.I."/>
            <person name="Bonch-Osmolovskaya E.A."/>
            <person name="Ravin N.V."/>
            <person name="Skryabin K.G."/>
        </authorList>
    </citation>
    <scope>NUCLEOTIDE SEQUENCE [LARGE SCALE GENOMIC DNA]</scope>
    <source>
        <strain evidence="3 4">768-28</strain>
    </source>
</reference>
<dbReference type="AlphaFoldDB" id="F0QUJ5"/>
<dbReference type="InterPro" id="IPR021109">
    <property type="entry name" value="Peptidase_aspartic_dom_sf"/>
</dbReference>
<keyword evidence="4" id="KW-1185">Reference proteome</keyword>
<feature type="domain" description="Peptidase A2" evidence="2">
    <location>
        <begin position="19"/>
        <end position="34"/>
    </location>
</feature>
<dbReference type="Proteomes" id="UP000007485">
    <property type="component" value="Chromosome"/>
</dbReference>
<organism evidence="3 4">
    <name type="scientific">Vulcanisaeta moutnovskia (strain 768-28)</name>
    <dbReference type="NCBI Taxonomy" id="985053"/>
    <lineage>
        <taxon>Archaea</taxon>
        <taxon>Thermoproteota</taxon>
        <taxon>Thermoprotei</taxon>
        <taxon>Thermoproteales</taxon>
        <taxon>Thermoproteaceae</taxon>
        <taxon>Vulcanisaeta</taxon>
    </lineage>
</organism>